<accession>A0A8E2B1L2</accession>
<evidence type="ECO:0000313" key="3">
    <source>
        <dbReference type="Proteomes" id="UP000250043"/>
    </source>
</evidence>
<dbReference type="EMBL" id="KV722424">
    <property type="protein sequence ID" value="OCH89535.1"/>
    <property type="molecule type" value="Genomic_DNA"/>
</dbReference>
<proteinExistence type="predicted"/>
<keyword evidence="3" id="KW-1185">Reference proteome</keyword>
<dbReference type="Proteomes" id="UP000250043">
    <property type="component" value="Unassembled WGS sequence"/>
</dbReference>
<evidence type="ECO:0000256" key="1">
    <source>
        <dbReference type="SAM" id="MobiDB-lite"/>
    </source>
</evidence>
<organism evidence="2 3">
    <name type="scientific">Obba rivulosa</name>
    <dbReference type="NCBI Taxonomy" id="1052685"/>
    <lineage>
        <taxon>Eukaryota</taxon>
        <taxon>Fungi</taxon>
        <taxon>Dikarya</taxon>
        <taxon>Basidiomycota</taxon>
        <taxon>Agaricomycotina</taxon>
        <taxon>Agaricomycetes</taxon>
        <taxon>Polyporales</taxon>
        <taxon>Gelatoporiaceae</taxon>
        <taxon>Obba</taxon>
    </lineage>
</organism>
<name>A0A8E2B1L2_9APHY</name>
<sequence>MSRRKPLLTLSHSPSYLVPIRHWLYHSYLTMAPEIRFNSYGVPYLVEFSHLSFRSRSSSRCGSSKSSSESSSSSLVASGSKPPSFKREPSVRTHNTLGTASSETLANHVEEDYDTNGLYIQFQSPYYQSPHKLSPNRILRLKRRIARAVVAAGMDSSPATEWANPEYRTAPNRFSRWSVASTDSVQPPMPGSLFRGTYGQVMVALQAAGLETTPCKESGLDEATYLGALFVAKHTEHGTLEFNKLTLWA</sequence>
<evidence type="ECO:0000313" key="2">
    <source>
        <dbReference type="EMBL" id="OCH89535.1"/>
    </source>
</evidence>
<reference evidence="2 3" key="1">
    <citation type="submission" date="2016-07" db="EMBL/GenBank/DDBJ databases">
        <title>Draft genome of the white-rot fungus Obba rivulosa 3A-2.</title>
        <authorList>
            <consortium name="DOE Joint Genome Institute"/>
            <person name="Miettinen O."/>
            <person name="Riley R."/>
            <person name="Acob R."/>
            <person name="Barry K."/>
            <person name="Cullen D."/>
            <person name="De Vries R."/>
            <person name="Hainaut M."/>
            <person name="Hatakka A."/>
            <person name="Henrissat B."/>
            <person name="Hilden K."/>
            <person name="Kuo R."/>
            <person name="Labutti K."/>
            <person name="Lipzen A."/>
            <person name="Makela M.R."/>
            <person name="Sandor L."/>
            <person name="Spatafora J.W."/>
            <person name="Grigoriev I.V."/>
            <person name="Hibbett D.S."/>
        </authorList>
    </citation>
    <scope>NUCLEOTIDE SEQUENCE [LARGE SCALE GENOMIC DNA]</scope>
    <source>
        <strain evidence="2 3">3A-2</strain>
    </source>
</reference>
<feature type="compositionally biased region" description="Polar residues" evidence="1">
    <location>
        <begin position="92"/>
        <end position="105"/>
    </location>
</feature>
<feature type="region of interest" description="Disordered" evidence="1">
    <location>
        <begin position="56"/>
        <end position="105"/>
    </location>
</feature>
<dbReference type="AlphaFoldDB" id="A0A8E2B1L2"/>
<protein>
    <submittedName>
        <fullName evidence="2">Uncharacterized protein</fullName>
    </submittedName>
</protein>
<feature type="compositionally biased region" description="Low complexity" evidence="1">
    <location>
        <begin position="56"/>
        <end position="83"/>
    </location>
</feature>
<gene>
    <name evidence="2" type="ORF">OBBRIDRAFT_658493</name>
</gene>
<dbReference type="OrthoDB" id="3262301at2759"/>